<evidence type="ECO:0000259" key="1">
    <source>
        <dbReference type="Pfam" id="PF00534"/>
    </source>
</evidence>
<dbReference type="GO" id="GO:0016757">
    <property type="term" value="F:glycosyltransferase activity"/>
    <property type="evidence" value="ECO:0007669"/>
    <property type="project" value="UniProtKB-KW"/>
</dbReference>
<dbReference type="InterPro" id="IPR001296">
    <property type="entry name" value="Glyco_trans_1"/>
</dbReference>
<evidence type="ECO:0000313" key="3">
    <source>
        <dbReference type="EMBL" id="MBZ0158627.1"/>
    </source>
</evidence>
<feature type="domain" description="Glycosyl transferase family 1" evidence="1">
    <location>
        <begin position="200"/>
        <end position="311"/>
    </location>
</feature>
<keyword evidence="3" id="KW-0808">Transferase</keyword>
<dbReference type="PANTHER" id="PTHR45947">
    <property type="entry name" value="SULFOQUINOVOSYL TRANSFERASE SQD2"/>
    <property type="match status" value="1"/>
</dbReference>
<dbReference type="Pfam" id="PF00534">
    <property type="entry name" value="Glycos_transf_1"/>
    <property type="match status" value="1"/>
</dbReference>
<reference evidence="3 4" key="1">
    <citation type="journal article" date="2021" name="bioRxiv">
        <title>Unraveling nitrogen, sulfur and carbon metabolic pathways and microbial community transcriptional responses to substrate deprivation and toxicity stresses in a bioreactor mimicking anoxic brackish coastal sediment conditions.</title>
        <authorList>
            <person name="Martins P.D."/>
            <person name="Echeveste M.J."/>
            <person name="Arshad A."/>
            <person name="Kurth J."/>
            <person name="Ouboter H."/>
            <person name="Jetten M.S.M."/>
            <person name="Welte C.U."/>
        </authorList>
    </citation>
    <scope>NUCLEOTIDE SEQUENCE [LARGE SCALE GENOMIC DNA]</scope>
    <source>
        <strain evidence="3">MAG_38</strain>
    </source>
</reference>
<sequence>MMLAEANVALIHDWLTGMRGGERCLESFCELFPKADIFTLLHIPGSVSQTIEERRIRTSVIQTLPYSATCYRYYLPLFPWAVEQFTLDGYDLILSSSHCVAKGIKPPPQTLHLAYLYTPMRYIWDMQDAYVAAGRMGPVSRLILPAVAERLRRWDVTVNARVDHFIAISYYVADRIRRHYGREAAVIYPPVETARFHIAERTDDYYLVAGAFAPYKRIDLAIEAFNRLRRRLVIVGEGQERSRLRHMAGPTIEFLGWRSDREVADLLSRCRALVFPGEEDFGILPVEAMACGRPVIAYGKGGVTETVIPLDRSTLNAQRSELKDSLNLEPGTQNLEHGTPTGIFFYEQTVEALVQAVDLFERSSDRFDPEALRAHAFTFDRSIFEKRIASYIGERLEEWKRGGRRRRPC</sequence>
<dbReference type="Proteomes" id="UP001197609">
    <property type="component" value="Unassembled WGS sequence"/>
</dbReference>
<feature type="domain" description="Glycosyltransferase subfamily 4-like N-terminal" evidence="2">
    <location>
        <begin position="20"/>
        <end position="195"/>
    </location>
</feature>
<evidence type="ECO:0000259" key="2">
    <source>
        <dbReference type="Pfam" id="PF13439"/>
    </source>
</evidence>
<dbReference type="SUPFAM" id="SSF53756">
    <property type="entry name" value="UDP-Glycosyltransferase/glycogen phosphorylase"/>
    <property type="match status" value="1"/>
</dbReference>
<dbReference type="Gene3D" id="3.40.50.2000">
    <property type="entry name" value="Glycogen Phosphorylase B"/>
    <property type="match status" value="1"/>
</dbReference>
<dbReference type="PANTHER" id="PTHR45947:SF3">
    <property type="entry name" value="SULFOQUINOVOSYL TRANSFERASE SQD2"/>
    <property type="match status" value="1"/>
</dbReference>
<accession>A0AAJ1AI61</accession>
<dbReference type="InterPro" id="IPR050194">
    <property type="entry name" value="Glycosyltransferase_grp1"/>
</dbReference>
<dbReference type="InterPro" id="IPR028098">
    <property type="entry name" value="Glyco_trans_4-like_N"/>
</dbReference>
<dbReference type="Pfam" id="PF13439">
    <property type="entry name" value="Glyco_transf_4"/>
    <property type="match status" value="1"/>
</dbReference>
<comment type="caution">
    <text evidence="3">The sequence shown here is derived from an EMBL/GenBank/DDBJ whole genome shotgun (WGS) entry which is preliminary data.</text>
</comment>
<protein>
    <submittedName>
        <fullName evidence="3">Glycosyltransferase</fullName>
        <ecNumber evidence="3">2.4.-.-</ecNumber>
    </submittedName>
</protein>
<dbReference type="EC" id="2.4.-.-" evidence="3"/>
<gene>
    <name evidence="3" type="ORF">K8G79_00520</name>
</gene>
<proteinExistence type="predicted"/>
<organism evidence="3 4">
    <name type="scientific">Candidatus Methylomirabilis tolerans</name>
    <dbReference type="NCBI Taxonomy" id="3123416"/>
    <lineage>
        <taxon>Bacteria</taxon>
        <taxon>Candidatus Methylomirabilota</taxon>
        <taxon>Candidatus Methylomirabilia</taxon>
        <taxon>Candidatus Methylomirabilales</taxon>
        <taxon>Candidatus Methylomirabilaceae</taxon>
        <taxon>Candidatus Methylomirabilis</taxon>
    </lineage>
</organism>
<name>A0AAJ1AI61_9BACT</name>
<keyword evidence="3" id="KW-0328">Glycosyltransferase</keyword>
<evidence type="ECO:0000313" key="4">
    <source>
        <dbReference type="Proteomes" id="UP001197609"/>
    </source>
</evidence>
<dbReference type="AlphaFoldDB" id="A0AAJ1AI61"/>
<dbReference type="EMBL" id="JAIOIU010000011">
    <property type="protein sequence ID" value="MBZ0158627.1"/>
    <property type="molecule type" value="Genomic_DNA"/>
</dbReference>